<reference evidence="3" key="1">
    <citation type="submission" date="2017-09" db="EMBL/GenBank/DDBJ databases">
        <title>Depth-based differentiation of microbial function through sediment-hosted aquifers and enrichment of novel symbionts in the deep terrestrial subsurface.</title>
        <authorList>
            <person name="Probst A.J."/>
            <person name="Ladd B."/>
            <person name="Jarett J.K."/>
            <person name="Geller-Mcgrath D.E."/>
            <person name="Sieber C.M.K."/>
            <person name="Emerson J.B."/>
            <person name="Anantharaman K."/>
            <person name="Thomas B.C."/>
            <person name="Malmstrom R."/>
            <person name="Stieglmeier M."/>
            <person name="Klingl A."/>
            <person name="Woyke T."/>
            <person name="Ryan C.M."/>
            <person name="Banfield J.F."/>
        </authorList>
    </citation>
    <scope>NUCLEOTIDE SEQUENCE [LARGE SCALE GENOMIC DNA]</scope>
</reference>
<accession>A0A2H0YP96</accession>
<name>A0A2H0YP96_9BACT</name>
<dbReference type="Proteomes" id="UP000230088">
    <property type="component" value="Unassembled WGS sequence"/>
</dbReference>
<feature type="compositionally biased region" description="Basic and acidic residues" evidence="1">
    <location>
        <begin position="1"/>
        <end position="32"/>
    </location>
</feature>
<gene>
    <name evidence="2" type="ORF">COT33_01065</name>
</gene>
<comment type="caution">
    <text evidence="2">The sequence shown here is derived from an EMBL/GenBank/DDBJ whole genome shotgun (WGS) entry which is preliminary data.</text>
</comment>
<feature type="region of interest" description="Disordered" evidence="1">
    <location>
        <begin position="1"/>
        <end position="34"/>
    </location>
</feature>
<evidence type="ECO:0000313" key="3">
    <source>
        <dbReference type="Proteomes" id="UP000230088"/>
    </source>
</evidence>
<evidence type="ECO:0000256" key="1">
    <source>
        <dbReference type="SAM" id="MobiDB-lite"/>
    </source>
</evidence>
<dbReference type="EMBL" id="PEYD01000020">
    <property type="protein sequence ID" value="PIS39593.1"/>
    <property type="molecule type" value="Genomic_DNA"/>
</dbReference>
<proteinExistence type="predicted"/>
<organism evidence="2 3">
    <name type="scientific">Candidatus Nealsonbacteria bacterium CG08_land_8_20_14_0_20_38_20</name>
    <dbReference type="NCBI Taxonomy" id="1974705"/>
    <lineage>
        <taxon>Bacteria</taxon>
        <taxon>Candidatus Nealsoniibacteriota</taxon>
    </lineage>
</organism>
<sequence length="326" mass="37400">MENVEKFIPKNITEKAPEKAPEKDLPESEEKLPPNVKIVETEKAKFRIAYGKHITERKPEELGKADALMLESSSFDYTLSKELVEKEFNRDIGLKEEIQYRKIIKRAEEEKRPIFLGDITEADAVIAFQLGLKDLEPKIGLSLLGVLLASLVAEKLTREKLTRREFLKGSLAIAGAYLLSEAPKGAIRYLFEEEGILDEKSAPRAIERFLGDLNERIHPETNAIIFTLRNHLMAQKLKTVSEKLEIKNRKPEVALMFGAYHHGIEGALKEEDEERIWLIDKLLSVPGLKDTREKIATIARFDFNKDKDKWELTDRFKDPHLAKIEK</sequence>
<protein>
    <submittedName>
        <fullName evidence="2">Uncharacterized protein</fullName>
    </submittedName>
</protein>
<dbReference type="AlphaFoldDB" id="A0A2H0YP96"/>
<evidence type="ECO:0000313" key="2">
    <source>
        <dbReference type="EMBL" id="PIS39593.1"/>
    </source>
</evidence>